<evidence type="ECO:0000256" key="7">
    <source>
        <dbReference type="PROSITE-ProRule" id="PRU10141"/>
    </source>
</evidence>
<protein>
    <recommendedName>
        <fullName evidence="1">non-specific serine/threonine protein kinase</fullName>
        <ecNumber evidence="1">2.7.11.1</ecNumber>
    </recommendedName>
</protein>
<feature type="region of interest" description="Disordered" evidence="8">
    <location>
        <begin position="301"/>
        <end position="373"/>
    </location>
</feature>
<evidence type="ECO:0000256" key="6">
    <source>
        <dbReference type="ARBA" id="ARBA00022840"/>
    </source>
</evidence>
<dbReference type="Proteomes" id="UP001183809">
    <property type="component" value="Unassembled WGS sequence"/>
</dbReference>
<dbReference type="SUPFAM" id="SSF56112">
    <property type="entry name" value="Protein kinase-like (PK-like)"/>
    <property type="match status" value="1"/>
</dbReference>
<keyword evidence="4 7" id="KW-0547">Nucleotide-binding</keyword>
<feature type="binding site" evidence="7">
    <location>
        <position position="42"/>
    </location>
    <ligand>
        <name>ATP</name>
        <dbReference type="ChEBI" id="CHEBI:30616"/>
    </ligand>
</feature>
<evidence type="ECO:0000256" key="4">
    <source>
        <dbReference type="ARBA" id="ARBA00022741"/>
    </source>
</evidence>
<dbReference type="PROSITE" id="PS00107">
    <property type="entry name" value="PROTEIN_KINASE_ATP"/>
    <property type="match status" value="1"/>
</dbReference>
<dbReference type="Gene3D" id="3.30.200.20">
    <property type="entry name" value="Phosphorylase Kinase, domain 1"/>
    <property type="match status" value="1"/>
</dbReference>
<organism evidence="10 11">
    <name type="scientific">Streptomyces gibsoniae</name>
    <dbReference type="NCBI Taxonomy" id="3075529"/>
    <lineage>
        <taxon>Bacteria</taxon>
        <taxon>Bacillati</taxon>
        <taxon>Actinomycetota</taxon>
        <taxon>Actinomycetes</taxon>
        <taxon>Kitasatosporales</taxon>
        <taxon>Streptomycetaceae</taxon>
        <taxon>Streptomyces</taxon>
    </lineage>
</organism>
<dbReference type="InterPro" id="IPR017441">
    <property type="entry name" value="Protein_kinase_ATP_BS"/>
</dbReference>
<evidence type="ECO:0000256" key="5">
    <source>
        <dbReference type="ARBA" id="ARBA00022777"/>
    </source>
</evidence>
<sequence length="576" mass="60924">MRTDAGRLIDGRYRLTERIGSGGMGTVWRAVDELMERDVAVKQPRLPGDPDDAAHQRAAHRIHREARAAARVDHPAAVSIHDVVVEDGSPWIIMELVRGESLDEALRRGPLAPVEAARIGLAVVGALDAAHRVGIVHRDVKPANVLLGPGGRVVLTDFGIAHVQGEESLTATGEFVGSLEFIAPERMSGRNAGPASDLWSLGVLLYAAVEGWSPFRRTTVESTLAAVLAADPPEPERAGPLAPLIGRLLVKEPEQRPGAQETRAALEAVAEGWPVPDAVREEPARPQDVTGLREFTEDAGTFRLGAAPSVPATPEATTTSTQESPAPPTSTQESPAPPTSTQESLAPSPSTQESPAPPASPPTVTTRAAPRPGRRFLLRPAPAAALGVLLMGGAWLGTSYFGGSGDGGVTEEHATYRSAPGAVAASPAAGTWTVHREPRLDAIVSVPAGTARDSATDRTVTYGDDTVRLRLTREKSAPTPLTAWARQATASRPGDDAHTLSTPTSFHGDDAMLTDTTYRVGRKRYRVLQLLVVTAAHESYALRVDMPKGTPDERRGTALFKGARDRLKVGSTLLGS</sequence>
<accession>A0ABU2TLF1</accession>
<dbReference type="EMBL" id="JAVREY010000002">
    <property type="protein sequence ID" value="MDT0461770.1"/>
    <property type="molecule type" value="Genomic_DNA"/>
</dbReference>
<gene>
    <name evidence="10" type="ORF">RM764_01920</name>
</gene>
<feature type="domain" description="Protein kinase" evidence="9">
    <location>
        <begin position="13"/>
        <end position="269"/>
    </location>
</feature>
<evidence type="ECO:0000256" key="3">
    <source>
        <dbReference type="ARBA" id="ARBA00022679"/>
    </source>
</evidence>
<dbReference type="PROSITE" id="PS50011">
    <property type="entry name" value="PROTEIN_KINASE_DOM"/>
    <property type="match status" value="1"/>
</dbReference>
<evidence type="ECO:0000313" key="11">
    <source>
        <dbReference type="Proteomes" id="UP001183809"/>
    </source>
</evidence>
<evidence type="ECO:0000256" key="1">
    <source>
        <dbReference type="ARBA" id="ARBA00012513"/>
    </source>
</evidence>
<dbReference type="EC" id="2.7.11.1" evidence="1"/>
<dbReference type="Pfam" id="PF00069">
    <property type="entry name" value="Pkinase"/>
    <property type="match status" value="1"/>
</dbReference>
<dbReference type="InterPro" id="IPR011009">
    <property type="entry name" value="Kinase-like_dom_sf"/>
</dbReference>
<keyword evidence="2" id="KW-0723">Serine/threonine-protein kinase</keyword>
<feature type="compositionally biased region" description="Polar residues" evidence="8">
    <location>
        <begin position="315"/>
        <end position="345"/>
    </location>
</feature>
<evidence type="ECO:0000259" key="9">
    <source>
        <dbReference type="PROSITE" id="PS50011"/>
    </source>
</evidence>
<dbReference type="RefSeq" id="WP_311691119.1">
    <property type="nucleotide sequence ID" value="NZ_JAVREY010000002.1"/>
</dbReference>
<dbReference type="GO" id="GO:0016301">
    <property type="term" value="F:kinase activity"/>
    <property type="evidence" value="ECO:0007669"/>
    <property type="project" value="UniProtKB-KW"/>
</dbReference>
<name>A0ABU2TLF1_9ACTN</name>
<dbReference type="Gene3D" id="1.10.510.10">
    <property type="entry name" value="Transferase(Phosphotransferase) domain 1"/>
    <property type="match status" value="1"/>
</dbReference>
<dbReference type="PROSITE" id="PS00108">
    <property type="entry name" value="PROTEIN_KINASE_ST"/>
    <property type="match status" value="1"/>
</dbReference>
<comment type="caution">
    <text evidence="10">The sequence shown here is derived from an EMBL/GenBank/DDBJ whole genome shotgun (WGS) entry which is preliminary data.</text>
</comment>
<dbReference type="InterPro" id="IPR008271">
    <property type="entry name" value="Ser/Thr_kinase_AS"/>
</dbReference>
<proteinExistence type="predicted"/>
<evidence type="ECO:0000256" key="8">
    <source>
        <dbReference type="SAM" id="MobiDB-lite"/>
    </source>
</evidence>
<keyword evidence="3" id="KW-0808">Transferase</keyword>
<reference evidence="11" key="1">
    <citation type="submission" date="2023-07" db="EMBL/GenBank/DDBJ databases">
        <title>30 novel species of actinomycetes from the DSMZ collection.</title>
        <authorList>
            <person name="Nouioui I."/>
        </authorList>
    </citation>
    <scope>NUCLEOTIDE SEQUENCE [LARGE SCALE GENOMIC DNA]</scope>
    <source>
        <strain evidence="11">DSM 41699</strain>
    </source>
</reference>
<dbReference type="InterPro" id="IPR000719">
    <property type="entry name" value="Prot_kinase_dom"/>
</dbReference>
<keyword evidence="5 10" id="KW-0418">Kinase</keyword>
<dbReference type="SMART" id="SM00220">
    <property type="entry name" value="S_TKc"/>
    <property type="match status" value="1"/>
</dbReference>
<evidence type="ECO:0000313" key="10">
    <source>
        <dbReference type="EMBL" id="MDT0461770.1"/>
    </source>
</evidence>
<evidence type="ECO:0000256" key="2">
    <source>
        <dbReference type="ARBA" id="ARBA00022527"/>
    </source>
</evidence>
<dbReference type="CDD" id="cd14014">
    <property type="entry name" value="STKc_PknB_like"/>
    <property type="match status" value="1"/>
</dbReference>
<keyword evidence="11" id="KW-1185">Reference proteome</keyword>
<dbReference type="PANTHER" id="PTHR43289">
    <property type="entry name" value="MITOGEN-ACTIVATED PROTEIN KINASE KINASE KINASE 20-RELATED"/>
    <property type="match status" value="1"/>
</dbReference>
<dbReference type="PANTHER" id="PTHR43289:SF6">
    <property type="entry name" value="SERINE_THREONINE-PROTEIN KINASE NEKL-3"/>
    <property type="match status" value="1"/>
</dbReference>
<feature type="compositionally biased region" description="Low complexity" evidence="8">
    <location>
        <begin position="362"/>
        <end position="371"/>
    </location>
</feature>
<keyword evidence="6 7" id="KW-0067">ATP-binding</keyword>
<feature type="region of interest" description="Disordered" evidence="8">
    <location>
        <begin position="487"/>
        <end position="508"/>
    </location>
</feature>